<evidence type="ECO:0000313" key="3">
    <source>
        <dbReference type="Proteomes" id="UP000277498"/>
    </source>
</evidence>
<dbReference type="InterPro" id="IPR046883">
    <property type="entry name" value="T6SS_FHA_C"/>
</dbReference>
<reference evidence="2 3" key="1">
    <citation type="submission" date="2018-11" db="EMBL/GenBank/DDBJ databases">
        <authorList>
            <person name="Criscuolo A."/>
        </authorList>
    </citation>
    <scope>NUCLEOTIDE SEQUENCE [LARGE SCALE GENOMIC DNA]</scope>
    <source>
        <strain evidence="2">ACIP111625</strain>
    </source>
</reference>
<protein>
    <recommendedName>
        <fullName evidence="1">Type VI secretion system FHA domain-containing protein</fullName>
    </recommendedName>
</protein>
<evidence type="ECO:0000259" key="1">
    <source>
        <dbReference type="Pfam" id="PF20232"/>
    </source>
</evidence>
<dbReference type="NCBIfam" id="TIGR03354">
    <property type="entry name" value="VI_FHA"/>
    <property type="match status" value="1"/>
</dbReference>
<dbReference type="Pfam" id="PF20232">
    <property type="entry name" value="T6SS_FHA_C"/>
    <property type="match status" value="1"/>
</dbReference>
<gene>
    <name evidence="2" type="ORF">XINFAN_03776</name>
</gene>
<keyword evidence="3" id="KW-1185">Reference proteome</keyword>
<dbReference type="InterPro" id="IPR017735">
    <property type="entry name" value="T6SS_FHA"/>
</dbReference>
<sequence length="166" mass="18498">MERLGRALRSMITGLREVLMTRASIKQEFRIGQTVIASGGNNPLKFSVSPEQAVEAMVRPGGPGWLPPDAAADQALQDLKAHEVAMLTGMEAALKHLLARLDPAGLETRLDTKGGFSGLLKGKKARYWEVYETLYAEIADQAENEFHELFAREFARAYREQLERLK</sequence>
<organism evidence="2 3">
    <name type="scientific">Pseudogemmobacter humi</name>
    <dbReference type="NCBI Taxonomy" id="2483812"/>
    <lineage>
        <taxon>Bacteria</taxon>
        <taxon>Pseudomonadati</taxon>
        <taxon>Pseudomonadota</taxon>
        <taxon>Alphaproteobacteria</taxon>
        <taxon>Rhodobacterales</taxon>
        <taxon>Paracoccaceae</taxon>
        <taxon>Pseudogemmobacter</taxon>
    </lineage>
</organism>
<proteinExistence type="predicted"/>
<dbReference type="Proteomes" id="UP000277498">
    <property type="component" value="Unassembled WGS sequence"/>
</dbReference>
<dbReference type="EMBL" id="UXAW01000113">
    <property type="protein sequence ID" value="VDC33328.1"/>
    <property type="molecule type" value="Genomic_DNA"/>
</dbReference>
<name>A0A3P5XVY8_9RHOB</name>
<accession>A0A3P5XVY8</accession>
<feature type="domain" description="Type VI secretion system FHA" evidence="1">
    <location>
        <begin position="1"/>
        <end position="161"/>
    </location>
</feature>
<evidence type="ECO:0000313" key="2">
    <source>
        <dbReference type="EMBL" id="VDC33328.1"/>
    </source>
</evidence>
<dbReference type="AlphaFoldDB" id="A0A3P5XVY8"/>